<dbReference type="AlphaFoldDB" id="A0A8X6P3H0"/>
<dbReference type="OrthoDB" id="6419573at2759"/>
<sequence length="129" mass="15251">MDAANIIFHHVKNNFPEIWAEIEFVIRPHKMCSVINIFRQHLNNIEDINIFNCNQDNIPIFLLEFCKCIRRNFLSPGDAYGILLTCRSTKMYTQDMLDKRHLSDKFPILQNCSHKVGKDLHFEVIIIFN</sequence>
<protein>
    <submittedName>
        <fullName evidence="1">Uncharacterized protein</fullName>
    </submittedName>
</protein>
<dbReference type="EMBL" id="BMAW01016127">
    <property type="protein sequence ID" value="GFT47356.1"/>
    <property type="molecule type" value="Genomic_DNA"/>
</dbReference>
<reference evidence="1" key="1">
    <citation type="submission" date="2020-08" db="EMBL/GenBank/DDBJ databases">
        <title>Multicomponent nature underlies the extraordinary mechanical properties of spider dragline silk.</title>
        <authorList>
            <person name="Kono N."/>
            <person name="Nakamura H."/>
            <person name="Mori M."/>
            <person name="Yoshida Y."/>
            <person name="Ohtoshi R."/>
            <person name="Malay A.D."/>
            <person name="Moran D.A.P."/>
            <person name="Tomita M."/>
            <person name="Numata K."/>
            <person name="Arakawa K."/>
        </authorList>
    </citation>
    <scope>NUCLEOTIDE SEQUENCE</scope>
</reference>
<comment type="caution">
    <text evidence="1">The sequence shown here is derived from an EMBL/GenBank/DDBJ whole genome shotgun (WGS) entry which is preliminary data.</text>
</comment>
<keyword evidence="2" id="KW-1185">Reference proteome</keyword>
<organism evidence="1 2">
    <name type="scientific">Nephila pilipes</name>
    <name type="common">Giant wood spider</name>
    <name type="synonym">Nephila maculata</name>
    <dbReference type="NCBI Taxonomy" id="299642"/>
    <lineage>
        <taxon>Eukaryota</taxon>
        <taxon>Metazoa</taxon>
        <taxon>Ecdysozoa</taxon>
        <taxon>Arthropoda</taxon>
        <taxon>Chelicerata</taxon>
        <taxon>Arachnida</taxon>
        <taxon>Araneae</taxon>
        <taxon>Araneomorphae</taxon>
        <taxon>Entelegynae</taxon>
        <taxon>Araneoidea</taxon>
        <taxon>Nephilidae</taxon>
        <taxon>Nephila</taxon>
    </lineage>
</organism>
<dbReference type="Proteomes" id="UP000887013">
    <property type="component" value="Unassembled WGS sequence"/>
</dbReference>
<evidence type="ECO:0000313" key="1">
    <source>
        <dbReference type="EMBL" id="GFT47356.1"/>
    </source>
</evidence>
<name>A0A8X6P3H0_NEPPI</name>
<accession>A0A8X6P3H0</accession>
<evidence type="ECO:0000313" key="2">
    <source>
        <dbReference type="Proteomes" id="UP000887013"/>
    </source>
</evidence>
<gene>
    <name evidence="1" type="primary">AVEN_261773_1</name>
    <name evidence="1" type="ORF">NPIL_605961</name>
</gene>
<proteinExistence type="predicted"/>